<sequence>MDIWLPAYLRQQPRERQETHLVLTVCDHFEPFHDTDQAGALKAMHDWHEGWTKIASQYRDSGGNAPRHTFFYPIEQYEPQVVDSLARLCHQTSSETEVHLHHHDDTPQGLLQSLEEGTRQFAEHGLLSRDAEGKLRFGFIHGNWALDNSDPRGCNCGVNNELGLLRSAGCYADFTMPSAPHRTQTRTVNSIYYAEDTAAPKSHDMGLPMKANATASLRDQGNHLLMVQGPLALNWKKRKWGFMPKVENGELSGANPPTVMRLELWEKFCPSVQGGPAWVFVKLHTHGGISRNYDMLLGRPMHQFHQQLREWASAIPGMNFHYATAREMTNMIHAAEDGKTGSPGDFRHYLFRSNSNNAG</sequence>
<evidence type="ECO:0000313" key="2">
    <source>
        <dbReference type="Proteomes" id="UP000253426"/>
    </source>
</evidence>
<reference evidence="1 2" key="1">
    <citation type="submission" date="2018-06" db="EMBL/GenBank/DDBJ databases">
        <title>Genomic Encyclopedia of Type Strains, Phase IV (KMG-IV): sequencing the most valuable type-strain genomes for metagenomic binning, comparative biology and taxonomic classification.</title>
        <authorList>
            <person name="Goeker M."/>
        </authorList>
    </citation>
    <scope>NUCLEOTIDE SEQUENCE [LARGE SCALE GENOMIC DNA]</scope>
    <source>
        <strain evidence="1 2">DSM 25532</strain>
    </source>
</reference>
<evidence type="ECO:0000313" key="1">
    <source>
        <dbReference type="EMBL" id="RBP48101.1"/>
    </source>
</evidence>
<dbReference type="EMBL" id="QNRR01000001">
    <property type="protein sequence ID" value="RBP48101.1"/>
    <property type="molecule type" value="Genomic_DNA"/>
</dbReference>
<keyword evidence="2" id="KW-1185">Reference proteome</keyword>
<comment type="caution">
    <text evidence="1">The sequence shown here is derived from an EMBL/GenBank/DDBJ whole genome shotgun (WGS) entry which is preliminary data.</text>
</comment>
<dbReference type="Proteomes" id="UP000253426">
    <property type="component" value="Unassembled WGS sequence"/>
</dbReference>
<protein>
    <submittedName>
        <fullName evidence="1">Uncharacterized protein</fullName>
    </submittedName>
</protein>
<accession>A0A366HUY6</accession>
<organism evidence="1 2">
    <name type="scientific">Roseimicrobium gellanilyticum</name>
    <dbReference type="NCBI Taxonomy" id="748857"/>
    <lineage>
        <taxon>Bacteria</taxon>
        <taxon>Pseudomonadati</taxon>
        <taxon>Verrucomicrobiota</taxon>
        <taxon>Verrucomicrobiia</taxon>
        <taxon>Verrucomicrobiales</taxon>
        <taxon>Verrucomicrobiaceae</taxon>
        <taxon>Roseimicrobium</taxon>
    </lineage>
</organism>
<dbReference type="OrthoDB" id="208599at2"/>
<proteinExistence type="predicted"/>
<gene>
    <name evidence="1" type="ORF">DES53_101901</name>
</gene>
<dbReference type="AlphaFoldDB" id="A0A366HUY6"/>
<dbReference type="RefSeq" id="WP_113956976.1">
    <property type="nucleotide sequence ID" value="NZ_QNRR01000001.1"/>
</dbReference>
<name>A0A366HUY6_9BACT</name>